<evidence type="ECO:0000259" key="5">
    <source>
        <dbReference type="Pfam" id="PF03865"/>
    </source>
</evidence>
<proteinExistence type="predicted"/>
<dbReference type="GO" id="GO:0046819">
    <property type="term" value="P:protein secretion by the type V secretion system"/>
    <property type="evidence" value="ECO:0007669"/>
    <property type="project" value="TreeGrafter"/>
</dbReference>
<evidence type="ECO:0000256" key="4">
    <source>
        <dbReference type="SAM" id="SignalP"/>
    </source>
</evidence>
<feature type="signal peptide" evidence="4">
    <location>
        <begin position="1"/>
        <end position="26"/>
    </location>
</feature>
<organism evidence="7 8">
    <name type="scientific">Solimonas fluminis</name>
    <dbReference type="NCBI Taxonomy" id="2086571"/>
    <lineage>
        <taxon>Bacteria</taxon>
        <taxon>Pseudomonadati</taxon>
        <taxon>Pseudomonadota</taxon>
        <taxon>Gammaproteobacteria</taxon>
        <taxon>Nevskiales</taxon>
        <taxon>Nevskiaceae</taxon>
        <taxon>Solimonas</taxon>
    </lineage>
</organism>
<evidence type="ECO:0000256" key="3">
    <source>
        <dbReference type="ARBA" id="ARBA00023237"/>
    </source>
</evidence>
<dbReference type="RefSeq" id="WP_104231894.1">
    <property type="nucleotide sequence ID" value="NZ_PSNW01000013.1"/>
</dbReference>
<evidence type="ECO:0000313" key="7">
    <source>
        <dbReference type="EMBL" id="PPE72345.1"/>
    </source>
</evidence>
<dbReference type="InterPro" id="IPR005565">
    <property type="entry name" value="Hemolysn_activator_HlyB_C"/>
</dbReference>
<evidence type="ECO:0000313" key="8">
    <source>
        <dbReference type="Proteomes" id="UP000238220"/>
    </source>
</evidence>
<dbReference type="GO" id="GO:0098046">
    <property type="term" value="C:type V protein secretion system complex"/>
    <property type="evidence" value="ECO:0007669"/>
    <property type="project" value="TreeGrafter"/>
</dbReference>
<dbReference type="GO" id="GO:0008320">
    <property type="term" value="F:protein transmembrane transporter activity"/>
    <property type="evidence" value="ECO:0007669"/>
    <property type="project" value="TreeGrafter"/>
</dbReference>
<keyword evidence="1" id="KW-1134">Transmembrane beta strand</keyword>
<protein>
    <recommendedName>
        <fullName evidence="9">ShlB/FhaC/HecB family hemolysin secretion/activation protein</fullName>
    </recommendedName>
</protein>
<gene>
    <name evidence="7" type="ORF">C3942_18695</name>
</gene>
<dbReference type="PANTHER" id="PTHR34597">
    <property type="entry name" value="SLR1661 PROTEIN"/>
    <property type="match status" value="1"/>
</dbReference>
<dbReference type="InterPro" id="IPR013686">
    <property type="entry name" value="Polypept-transport_assoc_ShlB"/>
</dbReference>
<dbReference type="InterPro" id="IPR051544">
    <property type="entry name" value="TPS_OM_transporter"/>
</dbReference>
<keyword evidence="3" id="KW-0998">Cell outer membrane</keyword>
<dbReference type="Pfam" id="PF03865">
    <property type="entry name" value="ShlB"/>
    <property type="match status" value="1"/>
</dbReference>
<keyword evidence="2" id="KW-0812">Transmembrane</keyword>
<dbReference type="PANTHER" id="PTHR34597:SF1">
    <property type="entry name" value="HEME_HEMOPEXIN TRANSPORTER PROTEIN HUXB"/>
    <property type="match status" value="1"/>
</dbReference>
<dbReference type="EMBL" id="PSNW01000013">
    <property type="protein sequence ID" value="PPE72345.1"/>
    <property type="molecule type" value="Genomic_DNA"/>
</dbReference>
<evidence type="ECO:0000259" key="6">
    <source>
        <dbReference type="Pfam" id="PF08479"/>
    </source>
</evidence>
<reference evidence="7 8" key="1">
    <citation type="submission" date="2018-02" db="EMBL/GenBank/DDBJ databases">
        <title>Genome sequencing of Solimonas sp. HR-BB.</title>
        <authorList>
            <person name="Lee Y."/>
            <person name="Jeon C.O."/>
        </authorList>
    </citation>
    <scope>NUCLEOTIDE SEQUENCE [LARGE SCALE GENOMIC DNA]</scope>
    <source>
        <strain evidence="7 8">HR-BB</strain>
    </source>
</reference>
<feature type="chain" id="PRO_5015777973" description="ShlB/FhaC/HecB family hemolysin secretion/activation protein" evidence="4">
    <location>
        <begin position="27"/>
        <end position="548"/>
    </location>
</feature>
<dbReference type="Pfam" id="PF08479">
    <property type="entry name" value="POTRA_2"/>
    <property type="match status" value="1"/>
</dbReference>
<keyword evidence="4" id="KW-0732">Signal</keyword>
<evidence type="ECO:0000256" key="2">
    <source>
        <dbReference type="ARBA" id="ARBA00022692"/>
    </source>
</evidence>
<dbReference type="Gene3D" id="2.40.160.50">
    <property type="entry name" value="membrane protein fhac: a member of the omp85/tpsb transporter family"/>
    <property type="match status" value="1"/>
</dbReference>
<dbReference type="Gene3D" id="3.10.20.310">
    <property type="entry name" value="membrane protein fhac"/>
    <property type="match status" value="1"/>
</dbReference>
<feature type="domain" description="Polypeptide-transport-associated ShlB-type" evidence="6">
    <location>
        <begin position="70"/>
        <end position="144"/>
    </location>
</feature>
<feature type="domain" description="Haemolysin activator HlyB C-terminal" evidence="5">
    <location>
        <begin position="206"/>
        <end position="509"/>
    </location>
</feature>
<keyword evidence="1" id="KW-0472">Membrane</keyword>
<dbReference type="AlphaFoldDB" id="A0A2S5TBK5"/>
<comment type="caution">
    <text evidence="7">The sequence shown here is derived from an EMBL/GenBank/DDBJ whole genome shotgun (WGS) entry which is preliminary data.</text>
</comment>
<dbReference type="OrthoDB" id="572300at2"/>
<accession>A0A2S5TBK5</accession>
<dbReference type="Proteomes" id="UP000238220">
    <property type="component" value="Unassembled WGS sequence"/>
</dbReference>
<keyword evidence="8" id="KW-1185">Reference proteome</keyword>
<evidence type="ECO:0008006" key="9">
    <source>
        <dbReference type="Google" id="ProtNLM"/>
    </source>
</evidence>
<name>A0A2S5TBK5_9GAMM</name>
<sequence length="548" mass="58845">MSASTIGPRSALLASGCLLACFGAQAQITPGQVGDTLKKPIELQPAKPAPTIQTQTQEAPPAAASNKTLTLKQFEFAGNTLFSGAELSELVKGYLDRPVTLLEVFEAADKVADFYVSKGYTLASVNVPPQKIEQGTVRLLVSEGRIARITAEDNKLYTTEQITDYLGEVRTGTVYQGSTLSERVRNLNTLPGLQAKAVVRPGERYGTSDLVIKTVEDPISGSLIVDNFGRESIGEVRFSAFAQINNPLKVGDQLQLLLLRSEENLLRYGYVAYSLPVNFSGTRVTASAGAAEFDVKDAPLVDGKNQSGRLTVSHPLMITPNSRLSVNVGGSRTIANSDFGGTTFNETSISLLELGADYSYSHANLAVSQVVLNLSSNFKELERSDLTTLALGERLSAGQRLRAELDLQHLRPLVKGFQLYLHVNGVYSPDPLSDITAYSLGGPNGVRGYPASEVRGDRGYFGQLGVNFPVAIAGARITPRVFADSGKVFAVDPAPATPGEKSLTSVGFGADLQYQRITAKFDWSFPREDRTSSDGEDDRVFGSLAVSF</sequence>
<evidence type="ECO:0000256" key="1">
    <source>
        <dbReference type="ARBA" id="ARBA00022452"/>
    </source>
</evidence>